<dbReference type="PROSITE" id="PS51272">
    <property type="entry name" value="SLH"/>
    <property type="match status" value="3"/>
</dbReference>
<dbReference type="RefSeq" id="WP_172649505.1">
    <property type="nucleotide sequence ID" value="NZ_AP012273.1"/>
</dbReference>
<keyword evidence="1" id="KW-0732">Signal</keyword>
<feature type="chain" id="PRO_5031102881" description="SLH domain-containing protein" evidence="1">
    <location>
        <begin position="23"/>
        <end position="421"/>
    </location>
</feature>
<name>A0A7U6GK37_9GAMM</name>
<dbReference type="AlphaFoldDB" id="A0A7U6GK37"/>
<keyword evidence="4" id="KW-1185">Reference proteome</keyword>
<dbReference type="Proteomes" id="UP000031631">
    <property type="component" value="Chromosome"/>
</dbReference>
<feature type="domain" description="SLH" evidence="2">
    <location>
        <begin position="362"/>
        <end position="421"/>
    </location>
</feature>
<feature type="signal peptide" evidence="1">
    <location>
        <begin position="1"/>
        <end position="22"/>
    </location>
</feature>
<evidence type="ECO:0000313" key="3">
    <source>
        <dbReference type="EMBL" id="BAO45120.1"/>
    </source>
</evidence>
<dbReference type="PANTHER" id="PTHR43308">
    <property type="entry name" value="OUTER MEMBRANE PROTEIN ALPHA-RELATED"/>
    <property type="match status" value="1"/>
</dbReference>
<dbReference type="PROSITE" id="PS51257">
    <property type="entry name" value="PROKAR_LIPOPROTEIN"/>
    <property type="match status" value="1"/>
</dbReference>
<feature type="domain" description="SLH" evidence="2">
    <location>
        <begin position="234"/>
        <end position="297"/>
    </location>
</feature>
<protein>
    <recommendedName>
        <fullName evidence="2">SLH domain-containing protein</fullName>
    </recommendedName>
</protein>
<reference evidence="3 4" key="1">
    <citation type="journal article" date="2014" name="PLoS ONE">
        <title>Physiological and genomic features of a novel sulfur-oxidizing gammaproteobacterium belonging to a previously uncultivated symbiotic lineage isolated from a hydrothermal vent.</title>
        <authorList>
            <person name="Nunoura T."/>
            <person name="Takaki Y."/>
            <person name="Kazama H."/>
            <person name="Kakuta J."/>
            <person name="Shimamura S."/>
            <person name="Makita H."/>
            <person name="Hirai M."/>
            <person name="Miyazaki M."/>
            <person name="Takai K."/>
        </authorList>
    </citation>
    <scope>NUCLEOTIDE SEQUENCE [LARGE SCALE GENOMIC DNA]</scope>
    <source>
        <strain evidence="3 4">Hiromi1</strain>
    </source>
</reference>
<dbReference type="EMBL" id="AP012273">
    <property type="protein sequence ID" value="BAO45120.1"/>
    <property type="molecule type" value="Genomic_DNA"/>
</dbReference>
<dbReference type="InterPro" id="IPR001119">
    <property type="entry name" value="SLH_dom"/>
</dbReference>
<sequence length="421" mass="44518">MKFWMAAAPLLLGSLFTNSAMACSTAAWSHVENPEVTLFARPESRCTGGCGLRIKLNGTQPAYVEDDTPGNLAEDVTAYYAKFHLDTTWLNMNDGQKITVFMTSASGAAPAFGLEVVQIAGKKYARIFAHRDDGSQVAANSAASELSDGWHTIELMWNAASAAGANDGSLSLALDDVDGVLNLSSLDNDTHAILTSQLGVIAGNDANVTGNLHIDAFTSQRTASTATPEACIAYGQLFSDIPTWHNFYSWIQSIGYASIASGCTATNYCADNNVTRAQMAVFLERGMNGGDYQPPAGTGAQFDDVPSSHWAVSWVEKFASDGITTGCGGSNFCPESNVDRTQMAVFLLRAEHGAAYTPPAATGTMFNDVSASTPNAAWIEQLASEGITGGCGDGNYCPTASVTRGQMAVFVQRAFDLPLRN</sequence>
<accession>A0A7U6GK37</accession>
<evidence type="ECO:0000256" key="1">
    <source>
        <dbReference type="SAM" id="SignalP"/>
    </source>
</evidence>
<organism evidence="3 4">
    <name type="scientific">Thiolapillus brandeum</name>
    <dbReference type="NCBI Taxonomy" id="1076588"/>
    <lineage>
        <taxon>Bacteria</taxon>
        <taxon>Pseudomonadati</taxon>
        <taxon>Pseudomonadota</taxon>
        <taxon>Gammaproteobacteria</taxon>
        <taxon>Chromatiales</taxon>
        <taxon>Sedimenticolaceae</taxon>
        <taxon>Thiolapillus</taxon>
    </lineage>
</organism>
<evidence type="ECO:0000313" key="4">
    <source>
        <dbReference type="Proteomes" id="UP000031631"/>
    </source>
</evidence>
<proteinExistence type="predicted"/>
<dbReference type="PANTHER" id="PTHR43308:SF5">
    <property type="entry name" value="S-LAYER PROTEIN _ PEPTIDOGLYCAN ENDO-BETA-N-ACETYLGLUCOSAMINIDASE"/>
    <property type="match status" value="1"/>
</dbReference>
<evidence type="ECO:0000259" key="2">
    <source>
        <dbReference type="PROSITE" id="PS51272"/>
    </source>
</evidence>
<gene>
    <name evidence="3" type="ORF">TBH_C2209</name>
</gene>
<dbReference type="KEGG" id="tbn:TBH_C2209"/>
<dbReference type="InterPro" id="IPR051465">
    <property type="entry name" value="Cell_Envelope_Struct_Comp"/>
</dbReference>
<feature type="domain" description="SLH" evidence="2">
    <location>
        <begin position="298"/>
        <end position="361"/>
    </location>
</feature>
<dbReference type="Pfam" id="PF00395">
    <property type="entry name" value="SLH"/>
    <property type="match status" value="2"/>
</dbReference>